<comment type="similarity">
    <text evidence="1">Belongs to the transglycosylase Slt family.</text>
</comment>
<dbReference type="InterPro" id="IPR008258">
    <property type="entry name" value="Transglycosylase_SLT_dom_1"/>
</dbReference>
<keyword evidence="4" id="KW-1185">Reference proteome</keyword>
<dbReference type="EMBL" id="VWSH01000001">
    <property type="protein sequence ID" value="KAA5537514.1"/>
    <property type="molecule type" value="Genomic_DNA"/>
</dbReference>
<proteinExistence type="inferred from homology"/>
<organism evidence="3 4">
    <name type="scientific">Taibaiella lutea</name>
    <dbReference type="NCBI Taxonomy" id="2608001"/>
    <lineage>
        <taxon>Bacteria</taxon>
        <taxon>Pseudomonadati</taxon>
        <taxon>Bacteroidota</taxon>
        <taxon>Chitinophagia</taxon>
        <taxon>Chitinophagales</taxon>
        <taxon>Chitinophagaceae</taxon>
        <taxon>Taibaiella</taxon>
    </lineage>
</organism>
<dbReference type="PANTHER" id="PTHR37423:SF2">
    <property type="entry name" value="MEMBRANE-BOUND LYTIC MUREIN TRANSGLYCOSYLASE C"/>
    <property type="match status" value="1"/>
</dbReference>
<dbReference type="InterPro" id="IPR023346">
    <property type="entry name" value="Lysozyme-like_dom_sf"/>
</dbReference>
<gene>
    <name evidence="3" type="ORF">F0919_03245</name>
</gene>
<evidence type="ECO:0000313" key="4">
    <source>
        <dbReference type="Proteomes" id="UP000323632"/>
    </source>
</evidence>
<evidence type="ECO:0000259" key="2">
    <source>
        <dbReference type="Pfam" id="PF01464"/>
    </source>
</evidence>
<name>A0A5M6CQQ6_9BACT</name>
<evidence type="ECO:0000313" key="3">
    <source>
        <dbReference type="EMBL" id="KAA5537514.1"/>
    </source>
</evidence>
<accession>A0A5M6CQQ6</accession>
<evidence type="ECO:0000256" key="1">
    <source>
        <dbReference type="ARBA" id="ARBA00007734"/>
    </source>
</evidence>
<dbReference type="SUPFAM" id="SSF53955">
    <property type="entry name" value="Lysozyme-like"/>
    <property type="match status" value="1"/>
</dbReference>
<protein>
    <submittedName>
        <fullName evidence="3">Lytic transglycosylase domain-containing protein</fullName>
    </submittedName>
</protein>
<dbReference type="Pfam" id="PF01464">
    <property type="entry name" value="SLT"/>
    <property type="match status" value="1"/>
</dbReference>
<dbReference type="CDD" id="cd16894">
    <property type="entry name" value="MltD-like"/>
    <property type="match status" value="1"/>
</dbReference>
<comment type="caution">
    <text evidence="3">The sequence shown here is derived from an EMBL/GenBank/DDBJ whole genome shotgun (WGS) entry which is preliminary data.</text>
</comment>
<dbReference type="Proteomes" id="UP000323632">
    <property type="component" value="Unassembled WGS sequence"/>
</dbReference>
<dbReference type="Gene3D" id="1.10.530.10">
    <property type="match status" value="1"/>
</dbReference>
<dbReference type="PANTHER" id="PTHR37423">
    <property type="entry name" value="SOLUBLE LYTIC MUREIN TRANSGLYCOSYLASE-RELATED"/>
    <property type="match status" value="1"/>
</dbReference>
<dbReference type="AlphaFoldDB" id="A0A5M6CQQ6"/>
<sequence length="363" mass="41176">MDSIAPKAMPFVLDGSDKVIKITGSESKKGTVNQSSSNKPNVIQNQNRLDDRLVETNDRFKQVPLAGETDYFGNMNNYMIDYVKGYMSHFGGRLNVVNDRGLSTFETMERVLKSHSIPKELKYLAVIESALNKNARSPVGAVGYWQFMAPTARLMGLTVSGRRDERTDLVKSTHAAAKYLSYLYDQLDDWLLVIAAYNSGPRPVINAMKKTGEDDFWSIKKYLPKETQNHVLAFVATATIMERLNHFLLPGLPSNFDWTSLNVTSASIAKAKKPANPLLSKFTEAEVKQMAIVRIKKPLDLEVVSAMLNIDRRQLGRWNYDYFDYLSEYKTGNLYNFRIPKDKLDVFLEKLGALERASQNMQM</sequence>
<feature type="domain" description="Transglycosylase SLT" evidence="2">
    <location>
        <begin position="113"/>
        <end position="218"/>
    </location>
</feature>
<reference evidence="3 4" key="1">
    <citation type="submission" date="2019-09" db="EMBL/GenBank/DDBJ databases">
        <title>Genome sequence and assembly of Taibaiella sp.</title>
        <authorList>
            <person name="Chhetri G."/>
        </authorList>
    </citation>
    <scope>NUCLEOTIDE SEQUENCE [LARGE SCALE GENOMIC DNA]</scope>
    <source>
        <strain evidence="3 4">KVB11</strain>
    </source>
</reference>